<dbReference type="SUPFAM" id="SSF55073">
    <property type="entry name" value="Nucleotide cyclase"/>
    <property type="match status" value="1"/>
</dbReference>
<dbReference type="EC" id="2.7.7.65" evidence="2"/>
<dbReference type="Proteomes" id="UP000266089">
    <property type="component" value="Unassembled WGS sequence"/>
</dbReference>
<dbReference type="InterPro" id="IPR029016">
    <property type="entry name" value="GAF-like_dom_sf"/>
</dbReference>
<dbReference type="EMBL" id="QWKX01000065">
    <property type="protein sequence ID" value="RIH75513.1"/>
    <property type="molecule type" value="Genomic_DNA"/>
</dbReference>
<dbReference type="RefSeq" id="WP_119361744.1">
    <property type="nucleotide sequence ID" value="NZ_JBHSXZ010000018.1"/>
</dbReference>
<reference evidence="2 3" key="1">
    <citation type="submission" date="2018-08" db="EMBL/GenBank/DDBJ databases">
        <title>Meiothermus cateniformans JCM 15151 genome sequencing project.</title>
        <authorList>
            <person name="Da Costa M.S."/>
            <person name="Albuquerque L."/>
            <person name="Raposo P."/>
            <person name="Froufe H.J.C."/>
            <person name="Barroso C.S."/>
            <person name="Egas C."/>
        </authorList>
    </citation>
    <scope>NUCLEOTIDE SEQUENCE [LARGE SCALE GENOMIC DNA]</scope>
    <source>
        <strain evidence="2 3">JCM 15151</strain>
    </source>
</reference>
<dbReference type="InterPro" id="IPR000160">
    <property type="entry name" value="GGDEF_dom"/>
</dbReference>
<dbReference type="InterPro" id="IPR050469">
    <property type="entry name" value="Diguanylate_Cyclase"/>
</dbReference>
<dbReference type="CDD" id="cd01949">
    <property type="entry name" value="GGDEF"/>
    <property type="match status" value="1"/>
</dbReference>
<name>A0A399DVS1_9DEIN</name>
<dbReference type="GO" id="GO:0052621">
    <property type="term" value="F:diguanylate cyclase activity"/>
    <property type="evidence" value="ECO:0007669"/>
    <property type="project" value="UniProtKB-EC"/>
</dbReference>
<organism evidence="2 3">
    <name type="scientific">Meiothermus taiwanensis</name>
    <dbReference type="NCBI Taxonomy" id="172827"/>
    <lineage>
        <taxon>Bacteria</taxon>
        <taxon>Thermotogati</taxon>
        <taxon>Deinococcota</taxon>
        <taxon>Deinococci</taxon>
        <taxon>Thermales</taxon>
        <taxon>Thermaceae</taxon>
        <taxon>Meiothermus</taxon>
    </lineage>
</organism>
<dbReference type="InterPro" id="IPR029787">
    <property type="entry name" value="Nucleotide_cyclase"/>
</dbReference>
<dbReference type="SUPFAM" id="SSF55781">
    <property type="entry name" value="GAF domain-like"/>
    <property type="match status" value="1"/>
</dbReference>
<dbReference type="Gene3D" id="3.30.70.270">
    <property type="match status" value="1"/>
</dbReference>
<dbReference type="Gene3D" id="3.30.450.40">
    <property type="match status" value="1"/>
</dbReference>
<dbReference type="PROSITE" id="PS50887">
    <property type="entry name" value="GGDEF"/>
    <property type="match status" value="1"/>
</dbReference>
<accession>A0A399DVS1</accession>
<dbReference type="SMART" id="SM00267">
    <property type="entry name" value="GGDEF"/>
    <property type="match status" value="1"/>
</dbReference>
<dbReference type="GO" id="GO:0005886">
    <property type="term" value="C:plasma membrane"/>
    <property type="evidence" value="ECO:0007669"/>
    <property type="project" value="TreeGrafter"/>
</dbReference>
<keyword evidence="2" id="KW-0808">Transferase</keyword>
<gene>
    <name evidence="2" type="primary">ydaM_2</name>
    <name evidence="2" type="ORF">Mcate_02204</name>
</gene>
<keyword evidence="2" id="KW-0548">Nucleotidyltransferase</keyword>
<dbReference type="GO" id="GO:1902201">
    <property type="term" value="P:negative regulation of bacterial-type flagellum-dependent cell motility"/>
    <property type="evidence" value="ECO:0007669"/>
    <property type="project" value="TreeGrafter"/>
</dbReference>
<evidence type="ECO:0000259" key="1">
    <source>
        <dbReference type="PROSITE" id="PS50887"/>
    </source>
</evidence>
<dbReference type="Gene3D" id="1.10.3210.10">
    <property type="entry name" value="Hypothetical protein af1432"/>
    <property type="match status" value="1"/>
</dbReference>
<dbReference type="Pfam" id="PF01590">
    <property type="entry name" value="GAF"/>
    <property type="match status" value="1"/>
</dbReference>
<dbReference type="InterPro" id="IPR003018">
    <property type="entry name" value="GAF"/>
</dbReference>
<feature type="domain" description="GGDEF" evidence="1">
    <location>
        <begin position="388"/>
        <end position="518"/>
    </location>
</feature>
<dbReference type="InterPro" id="IPR043128">
    <property type="entry name" value="Rev_trsase/Diguanyl_cyclase"/>
</dbReference>
<evidence type="ECO:0000313" key="3">
    <source>
        <dbReference type="Proteomes" id="UP000266089"/>
    </source>
</evidence>
<protein>
    <submittedName>
        <fullName evidence="2">Putative diguanylate cyclase YdaM</fullName>
        <ecNumber evidence="2">2.7.7.65</ecNumber>
    </submittedName>
</protein>
<sequence>MSEGRLPRRLRLPRAPAQAKTQRTPPVVPASLIERLLKGGLSSTLEQTLSELQDELPGVAQALFWVRTGPNHFNLGAARGVAKAVLEELEEVPESFIRSAYLGPPEGWLGGVAQLDGRPHLLAQLFGIQPAEAALEVQEAPANLTLPLAVEQKVWAVLHLHATAQQLDAAGVGWVGRFVSSIAPILHEVYVREQAERQSLWLSAINALLQTSRDQPLEVVLQDALEEATRLSGADGARLIAFEGSVIRTIAQAGWGAGLPLEAAVARPMGQRLRSGQQVSILRYDLYPGQRPELVEAGLRSLFILPIQHQNGETDVLLLLSTRPRWSPKAQTQVLLGDMAAAIEAVRTEWILRRELTWAAHTDPLTGLGNRRAFERDLEQLTSRSDGQKVVLVLFDLDDFKRINDTYGHVHADHLLERLGGVLRFKSRAGDRAYRLSGDEFALLIGGSSSIDPGRVVERYRALLEGIRVAGQVYLKVSLGYATFPTEASEIESLWRLADDRMYKDKARRKGRTPLFAPSDDPIQWRLQLETPLLRLAARLAQVLQMAPEEQQVLQASCYLLELALGRVKPSQDVPIPESLLLEAARVLMRLQTSWEEARQSQNLLREPAPLVLHVLQVAQHYITATQAVEGRAARSVEEALEEIAALAHRRFAPAVVEALYSLRVWLNSE</sequence>
<proteinExistence type="predicted"/>
<comment type="caution">
    <text evidence="2">The sequence shown here is derived from an EMBL/GenBank/DDBJ whole genome shotgun (WGS) entry which is preliminary data.</text>
</comment>
<dbReference type="OrthoDB" id="24566at2"/>
<evidence type="ECO:0000313" key="2">
    <source>
        <dbReference type="EMBL" id="RIH75513.1"/>
    </source>
</evidence>
<dbReference type="PANTHER" id="PTHR45138">
    <property type="entry name" value="REGULATORY COMPONENTS OF SENSORY TRANSDUCTION SYSTEM"/>
    <property type="match status" value="1"/>
</dbReference>
<dbReference type="NCBIfam" id="TIGR00254">
    <property type="entry name" value="GGDEF"/>
    <property type="match status" value="1"/>
</dbReference>
<dbReference type="PANTHER" id="PTHR45138:SF9">
    <property type="entry name" value="DIGUANYLATE CYCLASE DGCM-RELATED"/>
    <property type="match status" value="1"/>
</dbReference>
<dbReference type="GO" id="GO:0043709">
    <property type="term" value="P:cell adhesion involved in single-species biofilm formation"/>
    <property type="evidence" value="ECO:0007669"/>
    <property type="project" value="TreeGrafter"/>
</dbReference>
<dbReference type="AlphaFoldDB" id="A0A399DVS1"/>
<dbReference type="Pfam" id="PF00990">
    <property type="entry name" value="GGDEF"/>
    <property type="match status" value="1"/>
</dbReference>